<accession>A0A6V7XHQ6</accession>
<dbReference type="Pfam" id="PF13359">
    <property type="entry name" value="DDE_Tnp_4"/>
    <property type="match status" value="1"/>
</dbReference>
<protein>
    <recommendedName>
        <fullName evidence="3">DDE Tnp4 domain-containing protein</fullName>
    </recommendedName>
</protein>
<comment type="caution">
    <text evidence="4">The sequence shown here is derived from an EMBL/GenBank/DDBJ whole genome shotgun (WGS) entry which is preliminary data.</text>
</comment>
<evidence type="ECO:0000313" key="5">
    <source>
        <dbReference type="Proteomes" id="UP000580250"/>
    </source>
</evidence>
<dbReference type="Proteomes" id="UP000580250">
    <property type="component" value="Unassembled WGS sequence"/>
</dbReference>
<evidence type="ECO:0000256" key="2">
    <source>
        <dbReference type="ARBA" id="ARBA00022723"/>
    </source>
</evidence>
<comment type="cofactor">
    <cofactor evidence="1">
        <name>a divalent metal cation</name>
        <dbReference type="ChEBI" id="CHEBI:60240"/>
    </cofactor>
</comment>
<dbReference type="OrthoDB" id="7998387at2759"/>
<gene>
    <name evidence="4" type="ORF">MENT_LOCUS52247</name>
</gene>
<feature type="domain" description="DDE Tnp4" evidence="3">
    <location>
        <begin position="80"/>
        <end position="166"/>
    </location>
</feature>
<dbReference type="EMBL" id="CAJEWN010001621">
    <property type="protein sequence ID" value="CAD2198890.1"/>
    <property type="molecule type" value="Genomic_DNA"/>
</dbReference>
<name>A0A6V7XHQ6_MELEN</name>
<organism evidence="4 5">
    <name type="scientific">Meloidogyne enterolobii</name>
    <name type="common">Root-knot nematode worm</name>
    <name type="synonym">Meloidogyne mayaguensis</name>
    <dbReference type="NCBI Taxonomy" id="390850"/>
    <lineage>
        <taxon>Eukaryota</taxon>
        <taxon>Metazoa</taxon>
        <taxon>Ecdysozoa</taxon>
        <taxon>Nematoda</taxon>
        <taxon>Chromadorea</taxon>
        <taxon>Rhabditida</taxon>
        <taxon>Tylenchina</taxon>
        <taxon>Tylenchomorpha</taxon>
        <taxon>Tylenchoidea</taxon>
        <taxon>Meloidogynidae</taxon>
        <taxon>Meloidogyninae</taxon>
        <taxon>Meloidogyne</taxon>
    </lineage>
</organism>
<dbReference type="InterPro" id="IPR027806">
    <property type="entry name" value="HARBI1_dom"/>
</dbReference>
<reference evidence="4 5" key="1">
    <citation type="submission" date="2020-08" db="EMBL/GenBank/DDBJ databases">
        <authorList>
            <person name="Koutsovoulos G."/>
            <person name="Danchin GJ E."/>
        </authorList>
    </citation>
    <scope>NUCLEOTIDE SEQUENCE [LARGE SCALE GENOMIC DNA]</scope>
</reference>
<evidence type="ECO:0000259" key="3">
    <source>
        <dbReference type="Pfam" id="PF13359"/>
    </source>
</evidence>
<keyword evidence="2" id="KW-0479">Metal-binding</keyword>
<dbReference type="AlphaFoldDB" id="A0A6V7XHQ6"/>
<proteinExistence type="predicted"/>
<dbReference type="GO" id="GO:0046872">
    <property type="term" value="F:metal ion binding"/>
    <property type="evidence" value="ECO:0007669"/>
    <property type="project" value="UniProtKB-KW"/>
</dbReference>
<evidence type="ECO:0000256" key="1">
    <source>
        <dbReference type="ARBA" id="ARBA00001968"/>
    </source>
</evidence>
<sequence length="184" mass="20370">MSPQVKLLAALRFYATGSIYGVIGDAHGPSKDSIGRAIKQVTKAINLYMFQQLVKYPSNFDNTTTGFFEKGGIPSIFGCIDGTLIKILAPSKYEEQFVDRKNEHSLNVMLVCGPNLKFYDASVRWPGATHDARVFKNSKLCERLQNGWRPFTGAILLGDSGNTFNPTFNPTIEGEFTPKISLII</sequence>
<evidence type="ECO:0000313" key="4">
    <source>
        <dbReference type="EMBL" id="CAD2198890.1"/>
    </source>
</evidence>